<proteinExistence type="predicted"/>
<dbReference type="GO" id="GO:0016567">
    <property type="term" value="P:protein ubiquitination"/>
    <property type="evidence" value="ECO:0007669"/>
    <property type="project" value="UniProtKB-UniPathway"/>
</dbReference>
<dbReference type="PANTHER" id="PTHR12313">
    <property type="entry name" value="E3 UBIQUITIN-PROTEIN LIGASE RNF5-RELATED"/>
    <property type="match status" value="1"/>
</dbReference>
<feature type="region of interest" description="Disordered" evidence="12">
    <location>
        <begin position="402"/>
        <end position="435"/>
    </location>
</feature>
<comment type="domain">
    <text evidence="11">The RING-type zinc finger domain is responsible for E3 ligase activity.</text>
</comment>
<evidence type="ECO:0000256" key="10">
    <source>
        <dbReference type="PROSITE-ProRule" id="PRU00175"/>
    </source>
</evidence>
<dbReference type="InterPro" id="IPR045103">
    <property type="entry name" value="RNF5/RNF185-like"/>
</dbReference>
<evidence type="ECO:0000256" key="3">
    <source>
        <dbReference type="ARBA" id="ARBA00004906"/>
    </source>
</evidence>
<dbReference type="GO" id="GO:0005789">
    <property type="term" value="C:endoplasmic reticulum membrane"/>
    <property type="evidence" value="ECO:0007669"/>
    <property type="project" value="UniProtKB-SubCell"/>
</dbReference>
<comment type="function">
    <text evidence="11">E3 ubiquitin-protein ligase.</text>
</comment>
<keyword evidence="7 11" id="KW-0833">Ubl conjugation pathway</keyword>
<evidence type="ECO:0000256" key="1">
    <source>
        <dbReference type="ARBA" id="ARBA00000900"/>
    </source>
</evidence>
<dbReference type="GO" id="GO:0061630">
    <property type="term" value="F:ubiquitin protein ligase activity"/>
    <property type="evidence" value="ECO:0007669"/>
    <property type="project" value="UniProtKB-UniRule"/>
</dbReference>
<dbReference type="EC" id="2.3.2.27" evidence="11"/>
<keyword evidence="11" id="KW-0256">Endoplasmic reticulum</keyword>
<gene>
    <name evidence="14" type="ORF">GA_TR15691_c0_g1_i1_g.47908</name>
</gene>
<dbReference type="UniPathway" id="UPA00143"/>
<dbReference type="InterPro" id="IPR013083">
    <property type="entry name" value="Znf_RING/FYVE/PHD"/>
</dbReference>
<evidence type="ECO:0000256" key="9">
    <source>
        <dbReference type="ARBA" id="ARBA00023136"/>
    </source>
</evidence>
<dbReference type="CDD" id="cd16534">
    <property type="entry name" value="RING-HC_RNF5-like"/>
    <property type="match status" value="1"/>
</dbReference>
<accession>A0A1J3E7R8</accession>
<keyword evidence="9" id="KW-0472">Membrane</keyword>
<evidence type="ECO:0000256" key="11">
    <source>
        <dbReference type="RuleBase" id="RU369090"/>
    </source>
</evidence>
<evidence type="ECO:0000256" key="2">
    <source>
        <dbReference type="ARBA" id="ARBA00004308"/>
    </source>
</evidence>
<evidence type="ECO:0000256" key="5">
    <source>
        <dbReference type="ARBA" id="ARBA00022723"/>
    </source>
</evidence>
<organism evidence="14">
    <name type="scientific">Noccaea caerulescens</name>
    <name type="common">Alpine penny-cress</name>
    <name type="synonym">Thlaspi caerulescens</name>
    <dbReference type="NCBI Taxonomy" id="107243"/>
    <lineage>
        <taxon>Eukaryota</taxon>
        <taxon>Viridiplantae</taxon>
        <taxon>Streptophyta</taxon>
        <taxon>Embryophyta</taxon>
        <taxon>Tracheophyta</taxon>
        <taxon>Spermatophyta</taxon>
        <taxon>Magnoliopsida</taxon>
        <taxon>eudicotyledons</taxon>
        <taxon>Gunneridae</taxon>
        <taxon>Pentapetalae</taxon>
        <taxon>rosids</taxon>
        <taxon>malvids</taxon>
        <taxon>Brassicales</taxon>
        <taxon>Brassicaceae</taxon>
        <taxon>Coluteocarpeae</taxon>
        <taxon>Noccaea</taxon>
    </lineage>
</organism>
<evidence type="ECO:0000259" key="13">
    <source>
        <dbReference type="PROSITE" id="PS50089"/>
    </source>
</evidence>
<dbReference type="Pfam" id="PF00097">
    <property type="entry name" value="zf-C3HC4"/>
    <property type="match status" value="1"/>
</dbReference>
<feature type="compositionally biased region" description="Basic and acidic residues" evidence="12">
    <location>
        <begin position="99"/>
        <end position="108"/>
    </location>
</feature>
<name>A0A1J3E7R8_NOCCA</name>
<evidence type="ECO:0000256" key="8">
    <source>
        <dbReference type="ARBA" id="ARBA00022833"/>
    </source>
</evidence>
<keyword evidence="8 11" id="KW-0862">Zinc</keyword>
<protein>
    <recommendedName>
        <fullName evidence="11">E3 ubiquitin-protein ligase RMA</fullName>
        <ecNumber evidence="11">2.3.2.27</ecNumber>
    </recommendedName>
    <alternativeName>
        <fullName evidence="11">Protein RING membrane-anchor</fullName>
    </alternativeName>
    <alternativeName>
        <fullName evidence="11">RING-type E3 ubiquitin transferase RMA</fullName>
    </alternativeName>
</protein>
<comment type="catalytic activity">
    <reaction evidence="1 11">
        <text>S-ubiquitinyl-[E2 ubiquitin-conjugating enzyme]-L-cysteine + [acceptor protein]-L-lysine = [E2 ubiquitin-conjugating enzyme]-L-cysteine + N(6)-ubiquitinyl-[acceptor protein]-L-lysine.</text>
        <dbReference type="EC" id="2.3.2.27"/>
    </reaction>
</comment>
<evidence type="ECO:0000256" key="7">
    <source>
        <dbReference type="ARBA" id="ARBA00022786"/>
    </source>
</evidence>
<keyword evidence="6 10" id="KW-0863">Zinc-finger</keyword>
<keyword evidence="5 11" id="KW-0479">Metal-binding</keyword>
<dbReference type="InterPro" id="IPR017907">
    <property type="entry name" value="Znf_RING_CS"/>
</dbReference>
<evidence type="ECO:0000313" key="14">
    <source>
        <dbReference type="EMBL" id="JAU26232.1"/>
    </source>
</evidence>
<dbReference type="EMBL" id="GEVI01006088">
    <property type="protein sequence ID" value="JAU26232.1"/>
    <property type="molecule type" value="Transcribed_RNA"/>
</dbReference>
<dbReference type="SMART" id="SM00184">
    <property type="entry name" value="RING"/>
    <property type="match status" value="1"/>
</dbReference>
<dbReference type="InterPro" id="IPR018957">
    <property type="entry name" value="Znf_C3HC4_RING-type"/>
</dbReference>
<dbReference type="PROSITE" id="PS50089">
    <property type="entry name" value="ZF_RING_2"/>
    <property type="match status" value="1"/>
</dbReference>
<dbReference type="Gene3D" id="3.30.40.10">
    <property type="entry name" value="Zinc/RING finger domain, C3HC4 (zinc finger)"/>
    <property type="match status" value="1"/>
</dbReference>
<reference evidence="14" key="1">
    <citation type="submission" date="2016-07" db="EMBL/GenBank/DDBJ databases">
        <title>De novo transcriptome assembly of four accessions of the metal hyperaccumulator plant Noccaea caerulescens.</title>
        <authorList>
            <person name="Blande D."/>
            <person name="Halimaa P."/>
            <person name="Tervahauta A.I."/>
            <person name="Aarts M.G."/>
            <person name="Karenlampi S.O."/>
        </authorList>
    </citation>
    <scope>NUCLEOTIDE SEQUENCE</scope>
</reference>
<comment type="pathway">
    <text evidence="3 11">Protein modification; protein ubiquitination.</text>
</comment>
<dbReference type="GO" id="GO:0008270">
    <property type="term" value="F:zinc ion binding"/>
    <property type="evidence" value="ECO:0007669"/>
    <property type="project" value="UniProtKB-KW"/>
</dbReference>
<feature type="domain" description="RING-type" evidence="13">
    <location>
        <begin position="140"/>
        <end position="180"/>
    </location>
</feature>
<dbReference type="GO" id="GO:0006511">
    <property type="term" value="P:ubiquitin-dependent protein catabolic process"/>
    <property type="evidence" value="ECO:0007669"/>
    <property type="project" value="UniProtKB-UniRule"/>
</dbReference>
<dbReference type="AlphaFoldDB" id="A0A1J3E7R8"/>
<dbReference type="SUPFAM" id="SSF57850">
    <property type="entry name" value="RING/U-box"/>
    <property type="match status" value="1"/>
</dbReference>
<dbReference type="InterPro" id="IPR001841">
    <property type="entry name" value="Znf_RING"/>
</dbReference>
<keyword evidence="4 11" id="KW-0808">Transferase</keyword>
<feature type="region of interest" description="Disordered" evidence="12">
    <location>
        <begin position="89"/>
        <end position="108"/>
    </location>
</feature>
<comment type="subcellular location">
    <subcellularLocation>
        <location evidence="2">Endomembrane system</location>
    </subcellularLocation>
    <subcellularLocation>
        <location evidence="11">Endoplasmic reticulum membrane</location>
        <topology evidence="11">Single-pass type IV membrane protein</topology>
    </subcellularLocation>
</comment>
<evidence type="ECO:0000256" key="12">
    <source>
        <dbReference type="SAM" id="MobiDB-lite"/>
    </source>
</evidence>
<evidence type="ECO:0000256" key="6">
    <source>
        <dbReference type="ARBA" id="ARBA00022771"/>
    </source>
</evidence>
<sequence length="435" mass="48475">MGEEISSAVNLDLNLGPDPELGLDPVTISTTAAELIDRESEPLRRFSRTRHRSRFRQISRLPVFTEIHSPAIELSQLMIRSANGAALPSGEGSIAGGGERVDEESKKCDKGSKLLEQESVTEEKKVMEKSIGSDGSFFDCYICLDLSKEPVVTNCGHLYCWSCLYQWLQVSEAKECPVCKGEVSVKTLTPIYGRGKNKRESEEAPDAKIPSRPQARRTESLRTSLHRSGYVATEMIRHLQERLDRESSGGEMRARPFLNRFMTSRGVRAEQSQSIAALIAPLDDVDIVNDIGLISNTTTTPENDRGDPYAREDPYLRTPFAMSIRRRLREERAARMSSSTSAERLVDAYLTTNTLGRNQEQNQSVANVVVEDRDSFSSIVGVMNSENQVDTAAEIDSMLTVSTSSSVRRPHENSSRVSDVDSADSRPLRRRRRLG</sequence>
<evidence type="ECO:0000256" key="4">
    <source>
        <dbReference type="ARBA" id="ARBA00022679"/>
    </source>
</evidence>
<dbReference type="PROSITE" id="PS00518">
    <property type="entry name" value="ZF_RING_1"/>
    <property type="match status" value="1"/>
</dbReference>
<feature type="region of interest" description="Disordered" evidence="12">
    <location>
        <begin position="194"/>
        <end position="223"/>
    </location>
</feature>